<dbReference type="PROSITE" id="PS51782">
    <property type="entry name" value="LYSM"/>
    <property type="match status" value="3"/>
</dbReference>
<dbReference type="InterPro" id="IPR036779">
    <property type="entry name" value="LysM_dom_sf"/>
</dbReference>
<dbReference type="InterPro" id="IPR018392">
    <property type="entry name" value="LysM"/>
</dbReference>
<dbReference type="EMBL" id="CP101717">
    <property type="protein sequence ID" value="WLD59347.1"/>
    <property type="molecule type" value="Genomic_DNA"/>
</dbReference>
<dbReference type="GO" id="GO:0008932">
    <property type="term" value="F:lytic endotransglycosylase activity"/>
    <property type="evidence" value="ECO:0007669"/>
    <property type="project" value="TreeGrafter"/>
</dbReference>
<dbReference type="GO" id="GO:0000270">
    <property type="term" value="P:peptidoglycan metabolic process"/>
    <property type="evidence" value="ECO:0007669"/>
    <property type="project" value="InterPro"/>
</dbReference>
<dbReference type="CDD" id="cd00118">
    <property type="entry name" value="LysM"/>
    <property type="match status" value="3"/>
</dbReference>
<feature type="domain" description="LysM" evidence="3">
    <location>
        <begin position="512"/>
        <end position="557"/>
    </location>
</feature>
<dbReference type="SUPFAM" id="SSF53955">
    <property type="entry name" value="Lysozyme-like"/>
    <property type="match status" value="1"/>
</dbReference>
<dbReference type="SMART" id="SM00257">
    <property type="entry name" value="LysM"/>
    <property type="match status" value="3"/>
</dbReference>
<dbReference type="Pfam" id="PF01464">
    <property type="entry name" value="SLT"/>
    <property type="match status" value="1"/>
</dbReference>
<dbReference type="RefSeq" id="WP_304996638.1">
    <property type="nucleotide sequence ID" value="NZ_CP101717.1"/>
</dbReference>
<protein>
    <submittedName>
        <fullName evidence="4">LysM peptidoglycan-binding domain-containing protein</fullName>
    </submittedName>
</protein>
<evidence type="ECO:0000256" key="2">
    <source>
        <dbReference type="SAM" id="SignalP"/>
    </source>
</evidence>
<dbReference type="InterPro" id="IPR008258">
    <property type="entry name" value="Transglycosylase_SLT_dom_1"/>
</dbReference>
<dbReference type="InterPro" id="IPR000189">
    <property type="entry name" value="Transglyc_AS"/>
</dbReference>
<sequence length="565" mass="64314">MQHIIRTFLTLFLAFTITACQVFGPDSTQSSLDTADALEIMQIDGPITPTPERTHLSPLPDYAEDHILEDMALLFPQEFNTEEAFAWPRQLAAYERDLWHEMRSRFVMDLTVEDPRIDAEIRWYSRNQGYFDRVSHRARRYLPYVYEQVLESGIPMEMALLPVIESAYDPFAYSHGRASGMWQFIPGTGTYYGLKQDWWYDGRRDVLASTDAAITFLQDLGRQFNGDWELALAAYNSGAGTVRRAQRINRERGLPTTFWHLGLPAETRAYVPKMVALARIVSDPAAYGLTLPVMSTEPYFDVVEIDGQIDLAQAARLADISLDELYLLNPGYNQWATHPDGPHYLLIPVESADLMRQELAYLPPDQRVNWTRYRIQSGDSLITIARAHQTTVDVLRDVNNLRSNVIRAGDHLLIPTASASNTAYRLSADQRLDRRQNQQPGNGLERVDHVVQPGDSFWDLSRKYNVNMRQLAQWNGKAPTDPIIVGQTLVIWTTPDRAAQAGPNQRSVIRRVGYTVRSGDSLHRIADRFNVSVNQIRQWNPDAASRQYLQPGQSLTLYVDVTNGQ</sequence>
<dbReference type="CDD" id="cd16894">
    <property type="entry name" value="MltD-like"/>
    <property type="match status" value="1"/>
</dbReference>
<dbReference type="SUPFAM" id="SSF54106">
    <property type="entry name" value="LysM domain"/>
    <property type="match status" value="3"/>
</dbReference>
<dbReference type="GO" id="GO:0016020">
    <property type="term" value="C:membrane"/>
    <property type="evidence" value="ECO:0007669"/>
    <property type="project" value="InterPro"/>
</dbReference>
<feature type="domain" description="LysM" evidence="3">
    <location>
        <begin position="371"/>
        <end position="414"/>
    </location>
</feature>
<name>A0AB38YJ37_9GAMM</name>
<evidence type="ECO:0000256" key="1">
    <source>
        <dbReference type="ARBA" id="ARBA00007734"/>
    </source>
</evidence>
<evidence type="ECO:0000259" key="3">
    <source>
        <dbReference type="PROSITE" id="PS51782"/>
    </source>
</evidence>
<keyword evidence="2" id="KW-0732">Signal</keyword>
<reference evidence="4" key="1">
    <citation type="submission" date="2022-07" db="EMBL/GenBank/DDBJ databases">
        <title>Complete genome sequence of Salinispirillum sp. LH10-3-1 capable of multiple carbohydrate inversion isolated from a soda lake.</title>
        <authorList>
            <person name="Liu J."/>
            <person name="Zhai Y."/>
            <person name="Zhang H."/>
            <person name="Yang H."/>
            <person name="Qu J."/>
            <person name="Li J."/>
        </authorList>
    </citation>
    <scope>NUCLEOTIDE SEQUENCE</scope>
    <source>
        <strain evidence="4">LH 10-3-1</strain>
    </source>
</reference>
<dbReference type="Pfam" id="PF01476">
    <property type="entry name" value="LysM"/>
    <property type="match status" value="3"/>
</dbReference>
<dbReference type="Gene3D" id="3.10.350.10">
    <property type="entry name" value="LysM domain"/>
    <property type="match status" value="3"/>
</dbReference>
<organism evidence="4">
    <name type="scientific">Salinispirillum sp. LH 10-3-1</name>
    <dbReference type="NCBI Taxonomy" id="2952525"/>
    <lineage>
        <taxon>Bacteria</taxon>
        <taxon>Pseudomonadati</taxon>
        <taxon>Pseudomonadota</taxon>
        <taxon>Gammaproteobacteria</taxon>
        <taxon>Oceanospirillales</taxon>
        <taxon>Saccharospirillaceae</taxon>
        <taxon>Salinispirillum</taxon>
    </lineage>
</organism>
<dbReference type="PANTHER" id="PTHR33734:SF22">
    <property type="entry name" value="MEMBRANE-BOUND LYTIC MUREIN TRANSGLYCOSYLASE D"/>
    <property type="match status" value="1"/>
</dbReference>
<dbReference type="PROSITE" id="PS00922">
    <property type="entry name" value="TRANSGLYCOSYLASE"/>
    <property type="match status" value="1"/>
</dbReference>
<feature type="chain" id="PRO_5044332545" evidence="2">
    <location>
        <begin position="25"/>
        <end position="565"/>
    </location>
</feature>
<proteinExistence type="inferred from homology"/>
<feature type="domain" description="LysM" evidence="3">
    <location>
        <begin position="447"/>
        <end position="491"/>
    </location>
</feature>
<dbReference type="InterPro" id="IPR023346">
    <property type="entry name" value="Lysozyme-like_dom_sf"/>
</dbReference>
<dbReference type="AlphaFoldDB" id="A0AB38YJ37"/>
<dbReference type="PANTHER" id="PTHR33734">
    <property type="entry name" value="LYSM DOMAIN-CONTAINING GPI-ANCHORED PROTEIN 2"/>
    <property type="match status" value="1"/>
</dbReference>
<comment type="similarity">
    <text evidence="1">Belongs to the transglycosylase Slt family.</text>
</comment>
<feature type="signal peptide" evidence="2">
    <location>
        <begin position="1"/>
        <end position="24"/>
    </location>
</feature>
<evidence type="ECO:0000313" key="4">
    <source>
        <dbReference type="EMBL" id="WLD59347.1"/>
    </source>
</evidence>
<gene>
    <name evidence="4" type="ORF">NFC81_06085</name>
</gene>
<accession>A0AB38YJ37</accession>
<dbReference type="Gene3D" id="1.10.530.10">
    <property type="match status" value="1"/>
</dbReference>
<dbReference type="PROSITE" id="PS51257">
    <property type="entry name" value="PROKAR_LIPOPROTEIN"/>
    <property type="match status" value="1"/>
</dbReference>